<comment type="cofactor">
    <cofactor evidence="1">
        <name>Fe cation</name>
        <dbReference type="ChEBI" id="CHEBI:24875"/>
    </cofactor>
</comment>
<name>A0ABV3UC87_9GAMM</name>
<dbReference type="Proteomes" id="UP001557485">
    <property type="component" value="Unassembled WGS sequence"/>
</dbReference>
<reference evidence="8 9" key="1">
    <citation type="journal article" date="2011" name="Int. J. Syst. Evol. Microbiol.">
        <title>Zhongshania antarctica gen. nov., sp. nov. and Zhongshania guokunii sp. nov., gammaproteobacteria respectively isolated from coastal attached (fast) ice and surface seawater of the Antarctic.</title>
        <authorList>
            <person name="Li H.J."/>
            <person name="Zhang X.Y."/>
            <person name="Chen C.X."/>
            <person name="Zhang Y.J."/>
            <person name="Gao Z.M."/>
            <person name="Yu Y."/>
            <person name="Chen X.L."/>
            <person name="Chen B."/>
            <person name="Zhang Y.Z."/>
        </authorList>
    </citation>
    <scope>NUCLEOTIDE SEQUENCE [LARGE SCALE GENOMIC DNA]</scope>
    <source>
        <strain evidence="8 9">ZS6-22T</strain>
    </source>
</reference>
<dbReference type="InterPro" id="IPR036922">
    <property type="entry name" value="Rieske_2Fe-2S_sf"/>
</dbReference>
<sequence length="401" mass="45603">MDGLEIKSLIDDIKTSKSKIIPPMPPIARERYIDKSLYESEIDQVFMKTWHLVGHTSEFPDIGSYRLLDLPFAPVFIVRGKDLKLRAFINSCAHRGSSVLKEDQGCAKVFVCQFHGWTYDMEGKVRTVPDRASFKNLDITCKGLPEVRCELWGEMIFINLDAHAEPLLDAIDPIARRFSEIAEASLQVISRDSWEVNCNWKIMEDAFRESYHVDVTHRESVASLVTANSTECIIHPKGHWTMLIPYDQESDFTGGEMLKLLDPIPMAQSKAFTDYMPVVGLFPNMLFAFQYGGFPLLQVWPTGIDTCKVSFIWFGMSWGDGERPEAWDFVIPGYNQVFEEDIGNTSAIQKSTEAAPGLDMPLSDKEVLVYQFHAEIDKLIGQHNVPKHLYVDDILKHCETP</sequence>
<dbReference type="Pfam" id="PF00848">
    <property type="entry name" value="Ring_hydroxyl_A"/>
    <property type="match status" value="1"/>
</dbReference>
<dbReference type="EC" id="1.14.13.-" evidence="8"/>
<dbReference type="Gene3D" id="3.90.380.10">
    <property type="entry name" value="Naphthalene 1,2-dioxygenase Alpha Subunit, Chain A, domain 1"/>
    <property type="match status" value="1"/>
</dbReference>
<evidence type="ECO:0000259" key="7">
    <source>
        <dbReference type="PROSITE" id="PS51296"/>
    </source>
</evidence>
<feature type="domain" description="Rieske" evidence="7">
    <location>
        <begin position="50"/>
        <end position="158"/>
    </location>
</feature>
<dbReference type="CDD" id="cd00680">
    <property type="entry name" value="RHO_alpha_C"/>
    <property type="match status" value="1"/>
</dbReference>
<dbReference type="EMBL" id="JBFRYA010000026">
    <property type="protein sequence ID" value="MEX1670940.1"/>
    <property type="molecule type" value="Genomic_DNA"/>
</dbReference>
<dbReference type="PRINTS" id="PR00090">
    <property type="entry name" value="RNGDIOXGNASE"/>
</dbReference>
<evidence type="ECO:0000256" key="6">
    <source>
        <dbReference type="ARBA" id="ARBA00023014"/>
    </source>
</evidence>
<proteinExistence type="predicted"/>
<keyword evidence="9" id="KW-1185">Reference proteome</keyword>
<organism evidence="8 9">
    <name type="scientific">Zhongshania guokunii</name>
    <dbReference type="NCBI Taxonomy" id="641783"/>
    <lineage>
        <taxon>Bacteria</taxon>
        <taxon>Pseudomonadati</taxon>
        <taxon>Pseudomonadota</taxon>
        <taxon>Gammaproteobacteria</taxon>
        <taxon>Cellvibrionales</taxon>
        <taxon>Spongiibacteraceae</taxon>
        <taxon>Zhongshania</taxon>
    </lineage>
</organism>
<dbReference type="SUPFAM" id="SSF55961">
    <property type="entry name" value="Bet v1-like"/>
    <property type="match status" value="1"/>
</dbReference>
<dbReference type="Gene3D" id="2.102.10.10">
    <property type="entry name" value="Rieske [2Fe-2S] iron-sulphur domain"/>
    <property type="match status" value="1"/>
</dbReference>
<comment type="caution">
    <text evidence="8">The sequence shown here is derived from an EMBL/GenBank/DDBJ whole genome shotgun (WGS) entry which is preliminary data.</text>
</comment>
<gene>
    <name evidence="8" type="ORF">AB4876_18680</name>
</gene>
<evidence type="ECO:0000256" key="4">
    <source>
        <dbReference type="ARBA" id="ARBA00023002"/>
    </source>
</evidence>
<dbReference type="GO" id="GO:0051213">
    <property type="term" value="F:dioxygenase activity"/>
    <property type="evidence" value="ECO:0007669"/>
    <property type="project" value="UniProtKB-KW"/>
</dbReference>
<dbReference type="InterPro" id="IPR015879">
    <property type="entry name" value="Ring_hydroxy_dOase_asu_C_dom"/>
</dbReference>
<keyword evidence="3" id="KW-0479">Metal-binding</keyword>
<accession>A0ABV3UC87</accession>
<dbReference type="PROSITE" id="PS51296">
    <property type="entry name" value="RIESKE"/>
    <property type="match status" value="1"/>
</dbReference>
<protein>
    <submittedName>
        <fullName evidence="8">Aromatic ring-hydroxylating dioxygenase subunit alpha</fullName>
        <ecNumber evidence="8">1.14.13.-</ecNumber>
    </submittedName>
</protein>
<evidence type="ECO:0000256" key="5">
    <source>
        <dbReference type="ARBA" id="ARBA00023004"/>
    </source>
</evidence>
<dbReference type="PANTHER" id="PTHR43756:SF5">
    <property type="entry name" value="CHOLINE MONOOXYGENASE, CHLOROPLASTIC"/>
    <property type="match status" value="1"/>
</dbReference>
<keyword evidence="5" id="KW-0408">Iron</keyword>
<dbReference type="Pfam" id="PF00355">
    <property type="entry name" value="Rieske"/>
    <property type="match status" value="1"/>
</dbReference>
<evidence type="ECO:0000256" key="3">
    <source>
        <dbReference type="ARBA" id="ARBA00022723"/>
    </source>
</evidence>
<keyword evidence="2" id="KW-0001">2Fe-2S</keyword>
<keyword evidence="4 8" id="KW-0560">Oxidoreductase</keyword>
<evidence type="ECO:0000256" key="1">
    <source>
        <dbReference type="ARBA" id="ARBA00001962"/>
    </source>
</evidence>
<dbReference type="CDD" id="cd03469">
    <property type="entry name" value="Rieske_RO_Alpha_N"/>
    <property type="match status" value="1"/>
</dbReference>
<dbReference type="SUPFAM" id="SSF50022">
    <property type="entry name" value="ISP domain"/>
    <property type="match status" value="1"/>
</dbReference>
<evidence type="ECO:0000313" key="8">
    <source>
        <dbReference type="EMBL" id="MEX1670940.1"/>
    </source>
</evidence>
<keyword evidence="6" id="KW-0411">Iron-sulfur</keyword>
<dbReference type="InterPro" id="IPR001663">
    <property type="entry name" value="Rng_hydr_dOase-A"/>
</dbReference>
<dbReference type="InterPro" id="IPR017941">
    <property type="entry name" value="Rieske_2Fe-2S"/>
</dbReference>
<dbReference type="PANTHER" id="PTHR43756">
    <property type="entry name" value="CHOLINE MONOOXYGENASE, CHLOROPLASTIC"/>
    <property type="match status" value="1"/>
</dbReference>
<keyword evidence="8" id="KW-0223">Dioxygenase</keyword>
<evidence type="ECO:0000313" key="9">
    <source>
        <dbReference type="Proteomes" id="UP001557485"/>
    </source>
</evidence>
<evidence type="ECO:0000256" key="2">
    <source>
        <dbReference type="ARBA" id="ARBA00022714"/>
    </source>
</evidence>
<dbReference type="RefSeq" id="WP_368383210.1">
    <property type="nucleotide sequence ID" value="NZ_JBFRYA010000026.1"/>
</dbReference>